<organism evidence="2 3">
    <name type="scientific">Pontibacter fetidus</name>
    <dbReference type="NCBI Taxonomy" id="2700082"/>
    <lineage>
        <taxon>Bacteria</taxon>
        <taxon>Pseudomonadati</taxon>
        <taxon>Bacteroidota</taxon>
        <taxon>Cytophagia</taxon>
        <taxon>Cytophagales</taxon>
        <taxon>Hymenobacteraceae</taxon>
        <taxon>Pontibacter</taxon>
    </lineage>
</organism>
<keyword evidence="1" id="KW-0732">Signal</keyword>
<dbReference type="RefSeq" id="WP_162346013.1">
    <property type="nucleotide sequence ID" value="NZ_JAAEAA010000009.1"/>
</dbReference>
<reference evidence="2 3" key="1">
    <citation type="submission" date="2020-01" db="EMBL/GenBank/DDBJ databases">
        <authorList>
            <person name="Kim M.K."/>
        </authorList>
    </citation>
    <scope>NUCLEOTIDE SEQUENCE [LARGE SCALE GENOMIC DNA]</scope>
    <source>
        <strain evidence="2 3">BT213</strain>
    </source>
</reference>
<protein>
    <recommendedName>
        <fullName evidence="4">Outer membrane protein beta-barrel domain-containing protein</fullName>
    </recommendedName>
</protein>
<dbReference type="AlphaFoldDB" id="A0A6B2H914"/>
<dbReference type="Gene3D" id="2.40.160.20">
    <property type="match status" value="1"/>
</dbReference>
<keyword evidence="3" id="KW-1185">Reference proteome</keyword>
<evidence type="ECO:0000313" key="2">
    <source>
        <dbReference type="EMBL" id="NDK55952.1"/>
    </source>
</evidence>
<dbReference type="InterPro" id="IPR011250">
    <property type="entry name" value="OMP/PagP_B-barrel"/>
</dbReference>
<comment type="caution">
    <text evidence="2">The sequence shown here is derived from an EMBL/GenBank/DDBJ whole genome shotgun (WGS) entry which is preliminary data.</text>
</comment>
<evidence type="ECO:0008006" key="4">
    <source>
        <dbReference type="Google" id="ProtNLM"/>
    </source>
</evidence>
<proteinExistence type="predicted"/>
<feature type="signal peptide" evidence="1">
    <location>
        <begin position="1"/>
        <end position="19"/>
    </location>
</feature>
<dbReference type="Proteomes" id="UP000478546">
    <property type="component" value="Unassembled WGS sequence"/>
</dbReference>
<sequence length="369" mass="42495">MNKLLLLATFLFCSLSAFAQIQSEQGKVVLTDGRTIEGKIAYYYDNPLTLNVYDANNNKQTFAPKNIQEITLNNGERYVAKPYTSPFETSTLIFQVVVSSDKISLYKREAANLEFYAYKDDVAHKLENNEITVTEASGKRYKKFDYKYVGTLTTLMQDRADLIEKIQKTDFTEKGLASAITAYNNGNITYYFASEVAVEKKPYWVAYAHFTNHATFLEDETTGPSRGYQVGAQYYFSAKSRNSFRIGIDVSNYEFERTVYKNYTTDKIKWTDKRKSLSFKYQYDFVKQEKMKVYLLAHLFEVGTVQETSEEIGYEGEVETTLWLRMSPGAGLEYNVTDKMSAFAEANNMLRFKQVPKNFSIGVKYSFLK</sequence>
<name>A0A6B2H914_9BACT</name>
<gene>
    <name evidence="2" type="ORF">GWO68_08485</name>
</gene>
<evidence type="ECO:0000313" key="3">
    <source>
        <dbReference type="Proteomes" id="UP000478546"/>
    </source>
</evidence>
<accession>A0A6B2H914</accession>
<feature type="chain" id="PRO_5025417214" description="Outer membrane protein beta-barrel domain-containing protein" evidence="1">
    <location>
        <begin position="20"/>
        <end position="369"/>
    </location>
</feature>
<evidence type="ECO:0000256" key="1">
    <source>
        <dbReference type="SAM" id="SignalP"/>
    </source>
</evidence>
<dbReference type="EMBL" id="JAAEAA010000009">
    <property type="protein sequence ID" value="NDK55952.1"/>
    <property type="molecule type" value="Genomic_DNA"/>
</dbReference>
<dbReference type="SUPFAM" id="SSF56925">
    <property type="entry name" value="OMPA-like"/>
    <property type="match status" value="1"/>
</dbReference>